<evidence type="ECO:0008006" key="3">
    <source>
        <dbReference type="Google" id="ProtNLM"/>
    </source>
</evidence>
<accession>A0AAN6SBN6</accession>
<evidence type="ECO:0000313" key="1">
    <source>
        <dbReference type="EMBL" id="KAK3948317.1"/>
    </source>
</evidence>
<dbReference type="Gene3D" id="3.40.50.720">
    <property type="entry name" value="NAD(P)-binding Rossmann-like Domain"/>
    <property type="match status" value="1"/>
</dbReference>
<feature type="non-terminal residue" evidence="1">
    <location>
        <position position="107"/>
    </location>
</feature>
<dbReference type="PANTHER" id="PTHR14097:SF8">
    <property type="entry name" value="NAD(P)-BINDING DOMAIN-CONTAINING PROTEIN"/>
    <property type="match status" value="1"/>
</dbReference>
<proteinExistence type="predicted"/>
<name>A0AAN6SBN6_9PEZI</name>
<dbReference type="AlphaFoldDB" id="A0AAN6SBN6"/>
<evidence type="ECO:0000313" key="2">
    <source>
        <dbReference type="Proteomes" id="UP001303222"/>
    </source>
</evidence>
<keyword evidence="2" id="KW-1185">Reference proteome</keyword>
<dbReference type="SUPFAM" id="SSF51735">
    <property type="entry name" value="NAD(P)-binding Rossmann-fold domains"/>
    <property type="match status" value="1"/>
</dbReference>
<dbReference type="Proteomes" id="UP001303222">
    <property type="component" value="Unassembled WGS sequence"/>
</dbReference>
<dbReference type="EMBL" id="MU859270">
    <property type="protein sequence ID" value="KAK3948317.1"/>
    <property type="molecule type" value="Genomic_DNA"/>
</dbReference>
<reference evidence="1" key="1">
    <citation type="journal article" date="2023" name="Mol. Phylogenet. Evol.">
        <title>Genome-scale phylogeny and comparative genomics of the fungal order Sordariales.</title>
        <authorList>
            <person name="Hensen N."/>
            <person name="Bonometti L."/>
            <person name="Westerberg I."/>
            <person name="Brannstrom I.O."/>
            <person name="Guillou S."/>
            <person name="Cros-Aarteil S."/>
            <person name="Calhoun S."/>
            <person name="Haridas S."/>
            <person name="Kuo A."/>
            <person name="Mondo S."/>
            <person name="Pangilinan J."/>
            <person name="Riley R."/>
            <person name="LaButti K."/>
            <person name="Andreopoulos B."/>
            <person name="Lipzen A."/>
            <person name="Chen C."/>
            <person name="Yan M."/>
            <person name="Daum C."/>
            <person name="Ng V."/>
            <person name="Clum A."/>
            <person name="Steindorff A."/>
            <person name="Ohm R.A."/>
            <person name="Martin F."/>
            <person name="Silar P."/>
            <person name="Natvig D.O."/>
            <person name="Lalanne C."/>
            <person name="Gautier V."/>
            <person name="Ament-Velasquez S.L."/>
            <person name="Kruys A."/>
            <person name="Hutchinson M.I."/>
            <person name="Powell A.J."/>
            <person name="Barry K."/>
            <person name="Miller A.N."/>
            <person name="Grigoriev I.V."/>
            <person name="Debuchy R."/>
            <person name="Gladieux P."/>
            <person name="Hiltunen Thoren M."/>
            <person name="Johannesson H."/>
        </authorList>
    </citation>
    <scope>NUCLEOTIDE SEQUENCE</scope>
    <source>
        <strain evidence="1">CBS 626.80</strain>
    </source>
</reference>
<gene>
    <name evidence="1" type="ORF">QBC32DRAFT_327871</name>
</gene>
<dbReference type="PANTHER" id="PTHR14097">
    <property type="entry name" value="OXIDOREDUCTASE HTATIP2"/>
    <property type="match status" value="1"/>
</dbReference>
<sequence>MHLILTGATGLVGSAVLDAMMKTKEITKISIISRRPVKMAEDAKDPSRINVILQKDFDKYDSDLLSQLKGATGCVWALGISQNAVGKEYVPLSYPLHFLFFFFFFFF</sequence>
<reference evidence="1" key="2">
    <citation type="submission" date="2023-06" db="EMBL/GenBank/DDBJ databases">
        <authorList>
            <consortium name="Lawrence Berkeley National Laboratory"/>
            <person name="Mondo S.J."/>
            <person name="Hensen N."/>
            <person name="Bonometti L."/>
            <person name="Westerberg I."/>
            <person name="Brannstrom I.O."/>
            <person name="Guillou S."/>
            <person name="Cros-Aarteil S."/>
            <person name="Calhoun S."/>
            <person name="Haridas S."/>
            <person name="Kuo A."/>
            <person name="Pangilinan J."/>
            <person name="Riley R."/>
            <person name="Labutti K."/>
            <person name="Andreopoulos B."/>
            <person name="Lipzen A."/>
            <person name="Chen C."/>
            <person name="Yanf M."/>
            <person name="Daum C."/>
            <person name="Ng V."/>
            <person name="Clum A."/>
            <person name="Steindorff A."/>
            <person name="Ohm R."/>
            <person name="Martin F."/>
            <person name="Silar P."/>
            <person name="Natvig D."/>
            <person name="Lalanne C."/>
            <person name="Gautier V."/>
            <person name="Ament-Velasquez S.L."/>
            <person name="Kruys A."/>
            <person name="Hutchinson M.I."/>
            <person name="Powell A.J."/>
            <person name="Barry K."/>
            <person name="Miller A.N."/>
            <person name="Grigoriev I.V."/>
            <person name="Debuchy R."/>
            <person name="Gladieux P."/>
            <person name="Thoren M.H."/>
            <person name="Johannesson H."/>
        </authorList>
    </citation>
    <scope>NUCLEOTIDE SEQUENCE</scope>
    <source>
        <strain evidence="1">CBS 626.80</strain>
    </source>
</reference>
<protein>
    <recommendedName>
        <fullName evidence="3">NAD(P)-binding domain-containing protein</fullName>
    </recommendedName>
</protein>
<comment type="caution">
    <text evidence="1">The sequence shown here is derived from an EMBL/GenBank/DDBJ whole genome shotgun (WGS) entry which is preliminary data.</text>
</comment>
<dbReference type="InterPro" id="IPR036291">
    <property type="entry name" value="NAD(P)-bd_dom_sf"/>
</dbReference>
<organism evidence="1 2">
    <name type="scientific">Pseudoneurospora amorphoporcata</name>
    <dbReference type="NCBI Taxonomy" id="241081"/>
    <lineage>
        <taxon>Eukaryota</taxon>
        <taxon>Fungi</taxon>
        <taxon>Dikarya</taxon>
        <taxon>Ascomycota</taxon>
        <taxon>Pezizomycotina</taxon>
        <taxon>Sordariomycetes</taxon>
        <taxon>Sordariomycetidae</taxon>
        <taxon>Sordariales</taxon>
        <taxon>Sordariaceae</taxon>
        <taxon>Pseudoneurospora</taxon>
    </lineage>
</organism>